<evidence type="ECO:0000313" key="2">
    <source>
        <dbReference type="EMBL" id="KAJ4148165.1"/>
    </source>
</evidence>
<accession>A0A9W8UIR8</accession>
<evidence type="ECO:0000256" key="1">
    <source>
        <dbReference type="SAM" id="MobiDB-lite"/>
    </source>
</evidence>
<comment type="caution">
    <text evidence="2">The sequence shown here is derived from an EMBL/GenBank/DDBJ whole genome shotgun (WGS) entry which is preliminary data.</text>
</comment>
<dbReference type="RefSeq" id="XP_056051106.1">
    <property type="nucleotide sequence ID" value="XM_056194138.1"/>
</dbReference>
<dbReference type="Proteomes" id="UP001144673">
    <property type="component" value="Chromosome 3"/>
</dbReference>
<dbReference type="AlphaFoldDB" id="A0A9W8UIR8"/>
<evidence type="ECO:0000313" key="3">
    <source>
        <dbReference type="Proteomes" id="UP001144673"/>
    </source>
</evidence>
<reference evidence="2" key="1">
    <citation type="journal article" date="2023" name="Access Microbiol">
        <title>De-novo genome assembly for Akanthomyces muscarius, a biocontrol agent of insect agricultural pests.</title>
        <authorList>
            <person name="Erdos Z."/>
            <person name="Studholme D.J."/>
            <person name="Raymond B."/>
            <person name="Sharma M."/>
        </authorList>
    </citation>
    <scope>NUCLEOTIDE SEQUENCE</scope>
    <source>
        <strain evidence="2">Ve6</strain>
    </source>
</reference>
<keyword evidence="3" id="KW-1185">Reference proteome</keyword>
<feature type="region of interest" description="Disordered" evidence="1">
    <location>
        <begin position="1"/>
        <end position="20"/>
    </location>
</feature>
<proteinExistence type="predicted"/>
<organism evidence="2 3">
    <name type="scientific">Akanthomyces muscarius</name>
    <name type="common">Entomopathogenic fungus</name>
    <name type="synonym">Lecanicillium muscarium</name>
    <dbReference type="NCBI Taxonomy" id="2231603"/>
    <lineage>
        <taxon>Eukaryota</taxon>
        <taxon>Fungi</taxon>
        <taxon>Dikarya</taxon>
        <taxon>Ascomycota</taxon>
        <taxon>Pezizomycotina</taxon>
        <taxon>Sordariomycetes</taxon>
        <taxon>Hypocreomycetidae</taxon>
        <taxon>Hypocreales</taxon>
        <taxon>Cordycipitaceae</taxon>
        <taxon>Akanthomyces</taxon>
    </lineage>
</organism>
<protein>
    <submittedName>
        <fullName evidence="2">Uncharacterized protein</fullName>
    </submittedName>
</protein>
<gene>
    <name evidence="2" type="ORF">LMH87_002646</name>
</gene>
<dbReference type="EMBL" id="JAJHUN010000010">
    <property type="protein sequence ID" value="KAJ4148165.1"/>
    <property type="molecule type" value="Genomic_DNA"/>
</dbReference>
<dbReference type="GeneID" id="80889805"/>
<sequence>MLKPVPSETRTTVPSFSPPRGLFSAGSCMYRERPRTNPATLPSLEAEKLRQKRSPCFVFRDDKATQNQAPISRRPDPLIGCTKTQAILVLRAIRFIPVKFPHRRRREPPPPSEHPRSLRWWRAAGGGIDSPFGKGSSCRQWIVASAQRKKAT</sequence>
<name>A0A9W8UIR8_AKAMU</name>